<dbReference type="GO" id="GO:0016301">
    <property type="term" value="F:kinase activity"/>
    <property type="evidence" value="ECO:0007669"/>
    <property type="project" value="UniProtKB-KW"/>
</dbReference>
<dbReference type="Pfam" id="PF06580">
    <property type="entry name" value="His_kinase"/>
    <property type="match status" value="1"/>
</dbReference>
<feature type="transmembrane region" description="Helical" evidence="1">
    <location>
        <begin position="132"/>
        <end position="160"/>
    </location>
</feature>
<keyword evidence="4" id="KW-1185">Reference proteome</keyword>
<keyword evidence="1" id="KW-1133">Transmembrane helix</keyword>
<evidence type="ECO:0000259" key="2">
    <source>
        <dbReference type="Pfam" id="PF06580"/>
    </source>
</evidence>
<dbReference type="SUPFAM" id="SSF55874">
    <property type="entry name" value="ATPase domain of HSP90 chaperone/DNA topoisomerase II/histidine kinase"/>
    <property type="match status" value="1"/>
</dbReference>
<feature type="domain" description="Signal transduction histidine kinase internal region" evidence="2">
    <location>
        <begin position="184"/>
        <end position="259"/>
    </location>
</feature>
<keyword evidence="3" id="KW-0418">Kinase</keyword>
<evidence type="ECO:0000313" key="4">
    <source>
        <dbReference type="Proteomes" id="UP000664628"/>
    </source>
</evidence>
<dbReference type="RefSeq" id="WP_207328762.1">
    <property type="nucleotide sequence ID" value="NZ_JAFMYW010000002.1"/>
</dbReference>
<dbReference type="PANTHER" id="PTHR34220:SF7">
    <property type="entry name" value="SENSOR HISTIDINE KINASE YPDA"/>
    <property type="match status" value="1"/>
</dbReference>
<keyword evidence="3" id="KW-0808">Transferase</keyword>
<dbReference type="InterPro" id="IPR036890">
    <property type="entry name" value="HATPase_C_sf"/>
</dbReference>
<name>A0ABS3JFN5_9BACT</name>
<feature type="transmembrane region" description="Helical" evidence="1">
    <location>
        <begin position="25"/>
        <end position="44"/>
    </location>
</feature>
<accession>A0ABS3JFN5</accession>
<dbReference type="InterPro" id="IPR050640">
    <property type="entry name" value="Bact_2-comp_sensor_kinase"/>
</dbReference>
<dbReference type="EMBL" id="JAFMYW010000002">
    <property type="protein sequence ID" value="MBO0948814.1"/>
    <property type="molecule type" value="Genomic_DNA"/>
</dbReference>
<keyword evidence="1" id="KW-0812">Transmembrane</keyword>
<organism evidence="3 4">
    <name type="scientific">Fibrella forsythiae</name>
    <dbReference type="NCBI Taxonomy" id="2817061"/>
    <lineage>
        <taxon>Bacteria</taxon>
        <taxon>Pseudomonadati</taxon>
        <taxon>Bacteroidota</taxon>
        <taxon>Cytophagia</taxon>
        <taxon>Cytophagales</taxon>
        <taxon>Spirosomataceae</taxon>
        <taxon>Fibrella</taxon>
    </lineage>
</organism>
<reference evidence="3 4" key="1">
    <citation type="submission" date="2021-03" db="EMBL/GenBank/DDBJ databases">
        <title>Fibrella sp. HMF5405 genome sequencing and assembly.</title>
        <authorList>
            <person name="Kang H."/>
            <person name="Kim H."/>
            <person name="Bae S."/>
            <person name="Joh K."/>
        </authorList>
    </citation>
    <scope>NUCLEOTIDE SEQUENCE [LARGE SCALE GENOMIC DNA]</scope>
    <source>
        <strain evidence="3 4">HMF5405</strain>
    </source>
</reference>
<dbReference type="Proteomes" id="UP000664628">
    <property type="component" value="Unassembled WGS sequence"/>
</dbReference>
<keyword evidence="1" id="KW-0472">Membrane</keyword>
<dbReference type="PANTHER" id="PTHR34220">
    <property type="entry name" value="SENSOR HISTIDINE KINASE YPDA"/>
    <property type="match status" value="1"/>
</dbReference>
<feature type="transmembrane region" description="Helical" evidence="1">
    <location>
        <begin position="90"/>
        <end position="112"/>
    </location>
</feature>
<feature type="transmembrane region" description="Helical" evidence="1">
    <location>
        <begin position="56"/>
        <end position="78"/>
    </location>
</feature>
<dbReference type="InterPro" id="IPR010559">
    <property type="entry name" value="Sig_transdc_His_kin_internal"/>
</dbReference>
<comment type="caution">
    <text evidence="3">The sequence shown here is derived from an EMBL/GenBank/DDBJ whole genome shotgun (WGS) entry which is preliminary data.</text>
</comment>
<protein>
    <submittedName>
        <fullName evidence="3">Histidine kinase</fullName>
    </submittedName>
</protein>
<dbReference type="Gene3D" id="3.30.565.10">
    <property type="entry name" value="Histidine kinase-like ATPase, C-terminal domain"/>
    <property type="match status" value="1"/>
</dbReference>
<sequence>MQASWLSSRFQSVIKSLKRPATRNWIRRVLLWSVIWWAIRYVYFSTFYKASSFAQTTTALLLFVQTLVMYYVFAYKVFPRAIYKRRIGQFFLWLSGVYIVIYQTNYWLFYWLHAIGETGRVDRESKLLADWGILGFITSGSAFFWTILWSFPFVVFPLTWRVVQDVIGLRTRTIQLEKDKLVLELDFLKSQVNPHFLFNTLNSVYARVFDIDEQAGDLILQLSELMRYNLYETNQPRVDLAKELGYIQNYLELERNRLEGQQVRIEYEQTGEVTPYQIVPLLLIAFVENAFKHGVKGGRKNAYVRVKAEVAAQTLLFTVENSVPPKRQVVNDPIRKSGGVGLVNVRRRLGTLYPDQHELRISPGEGVYAVSVAIKLC</sequence>
<evidence type="ECO:0000256" key="1">
    <source>
        <dbReference type="SAM" id="Phobius"/>
    </source>
</evidence>
<gene>
    <name evidence="3" type="ORF">J2I46_09495</name>
</gene>
<proteinExistence type="predicted"/>
<evidence type="ECO:0000313" key="3">
    <source>
        <dbReference type="EMBL" id="MBO0948814.1"/>
    </source>
</evidence>